<feature type="domain" description="Fido" evidence="8">
    <location>
        <begin position="49"/>
        <end position="201"/>
    </location>
</feature>
<dbReference type="InterPro" id="IPR003812">
    <property type="entry name" value="Fido"/>
</dbReference>
<protein>
    <recommendedName>
        <fullName evidence="5">protein adenylyltransferase</fullName>
        <ecNumber evidence="5">2.7.7.108</ecNumber>
    </recommendedName>
</protein>
<keyword evidence="3" id="KW-0547">Nucleotide-binding</keyword>
<dbReference type="PANTHER" id="PTHR39560">
    <property type="entry name" value="PROTEIN ADENYLYLTRANSFERASE FIC-RELATED"/>
    <property type="match status" value="1"/>
</dbReference>
<dbReference type="RefSeq" id="WP_125129403.1">
    <property type="nucleotide sequence ID" value="NZ_RHJS01000002.1"/>
</dbReference>
<proteinExistence type="predicted"/>
<sequence length="260" mass="30742">MKDPYLYPHTDILKNLADIRDREMLSCMEAEYTSIRLAELVTGESVSRFDFAALCDMHHYIFQDIYEWAGKIRIINIEKSEPALGGISIEYSDCFDIIKDATYVLDKMNHYTWEKASLDEVAEIFSKYLAELWKVHPYREGNTRTVITFCSQFIESKGFYIDSDLFKDHAQYMRTALVAASALFSDLGDKRKQEYLEKIVLDALERGQEMKQRVSDIIKEAGFRVTERRIRKIIYWNRLERHEHGEWDVRLYLLQNEESE</sequence>
<dbReference type="AlphaFoldDB" id="A0A3R8JSX1"/>
<evidence type="ECO:0000256" key="5">
    <source>
        <dbReference type="ARBA" id="ARBA00034531"/>
    </source>
</evidence>
<dbReference type="EC" id="2.7.7.108" evidence="5"/>
<name>A0A3R8JSX1_9FIRM</name>
<evidence type="ECO:0000256" key="6">
    <source>
        <dbReference type="ARBA" id="ARBA00047939"/>
    </source>
</evidence>
<dbReference type="Pfam" id="PF02661">
    <property type="entry name" value="Fic"/>
    <property type="match status" value="1"/>
</dbReference>
<dbReference type="SUPFAM" id="SSF140931">
    <property type="entry name" value="Fic-like"/>
    <property type="match status" value="1"/>
</dbReference>
<dbReference type="GO" id="GO:0070733">
    <property type="term" value="F:AMPylase activity"/>
    <property type="evidence" value="ECO:0007669"/>
    <property type="project" value="UniProtKB-EC"/>
</dbReference>
<evidence type="ECO:0000256" key="3">
    <source>
        <dbReference type="ARBA" id="ARBA00022741"/>
    </source>
</evidence>
<evidence type="ECO:0000313" key="10">
    <source>
        <dbReference type="Proteomes" id="UP000274920"/>
    </source>
</evidence>
<dbReference type="Proteomes" id="UP000274920">
    <property type="component" value="Unassembled WGS sequence"/>
</dbReference>
<gene>
    <name evidence="9" type="ORF">EBB54_25130</name>
</gene>
<dbReference type="PANTHER" id="PTHR39560:SF1">
    <property type="entry name" value="PROTEIN ADENYLYLTRANSFERASE FIC-RELATED"/>
    <property type="match status" value="1"/>
</dbReference>
<evidence type="ECO:0000313" key="9">
    <source>
        <dbReference type="EMBL" id="RRK34248.1"/>
    </source>
</evidence>
<evidence type="ECO:0000256" key="7">
    <source>
        <dbReference type="ARBA" id="ARBA00048696"/>
    </source>
</evidence>
<comment type="catalytic activity">
    <reaction evidence="7">
        <text>L-tyrosyl-[protein] + ATP = O-(5'-adenylyl)-L-tyrosyl-[protein] + diphosphate</text>
        <dbReference type="Rhea" id="RHEA:54288"/>
        <dbReference type="Rhea" id="RHEA-COMP:10136"/>
        <dbReference type="Rhea" id="RHEA-COMP:13846"/>
        <dbReference type="ChEBI" id="CHEBI:30616"/>
        <dbReference type="ChEBI" id="CHEBI:33019"/>
        <dbReference type="ChEBI" id="CHEBI:46858"/>
        <dbReference type="ChEBI" id="CHEBI:83624"/>
        <dbReference type="EC" id="2.7.7.108"/>
    </reaction>
</comment>
<dbReference type="InterPro" id="IPR036597">
    <property type="entry name" value="Fido-like_dom_sf"/>
</dbReference>
<evidence type="ECO:0000256" key="1">
    <source>
        <dbReference type="ARBA" id="ARBA00022679"/>
    </source>
</evidence>
<organism evidence="9 10">
    <name type="scientific">Schaedlerella arabinosiphila</name>
    <dbReference type="NCBI Taxonomy" id="2044587"/>
    <lineage>
        <taxon>Bacteria</taxon>
        <taxon>Bacillati</taxon>
        <taxon>Bacillota</taxon>
        <taxon>Clostridia</taxon>
        <taxon>Lachnospirales</taxon>
        <taxon>Lachnospiraceae</taxon>
        <taxon>Schaedlerella</taxon>
    </lineage>
</organism>
<dbReference type="EMBL" id="RHJS01000002">
    <property type="protein sequence ID" value="RRK34248.1"/>
    <property type="molecule type" value="Genomic_DNA"/>
</dbReference>
<keyword evidence="4" id="KW-0067">ATP-binding</keyword>
<reference evidence="9" key="1">
    <citation type="submission" date="2018-10" db="EMBL/GenBank/DDBJ databases">
        <title>Schaedlerella arabinophila gen. nov. sp. nov., isolated from the mouse intestinal tract and comparative analysis with the genome of the closely related altered Schaedler flora strain ASF502.</title>
        <authorList>
            <person name="Miyake S."/>
            <person name="Soh M."/>
            <person name="Seedorf H."/>
        </authorList>
    </citation>
    <scope>NUCLEOTIDE SEQUENCE [LARGE SCALE GENOMIC DNA]</scope>
    <source>
        <strain evidence="9">DSM 106076</strain>
    </source>
</reference>
<dbReference type="PROSITE" id="PS51459">
    <property type="entry name" value="FIDO"/>
    <property type="match status" value="1"/>
</dbReference>
<keyword evidence="1" id="KW-0808">Transferase</keyword>
<accession>A0A3R8JSX1</accession>
<evidence type="ECO:0000259" key="8">
    <source>
        <dbReference type="PROSITE" id="PS51459"/>
    </source>
</evidence>
<evidence type="ECO:0000256" key="4">
    <source>
        <dbReference type="ARBA" id="ARBA00022840"/>
    </source>
</evidence>
<dbReference type="GO" id="GO:0051302">
    <property type="term" value="P:regulation of cell division"/>
    <property type="evidence" value="ECO:0007669"/>
    <property type="project" value="TreeGrafter"/>
</dbReference>
<comment type="caution">
    <text evidence="9">The sequence shown here is derived from an EMBL/GenBank/DDBJ whole genome shotgun (WGS) entry which is preliminary data.</text>
</comment>
<dbReference type="GO" id="GO:0005524">
    <property type="term" value="F:ATP binding"/>
    <property type="evidence" value="ECO:0007669"/>
    <property type="project" value="UniProtKB-KW"/>
</dbReference>
<keyword evidence="2" id="KW-0548">Nucleotidyltransferase</keyword>
<keyword evidence="10" id="KW-1185">Reference proteome</keyword>
<evidence type="ECO:0000256" key="2">
    <source>
        <dbReference type="ARBA" id="ARBA00022695"/>
    </source>
</evidence>
<dbReference type="Gene3D" id="1.10.3290.10">
    <property type="entry name" value="Fido-like domain"/>
    <property type="match status" value="1"/>
</dbReference>
<comment type="catalytic activity">
    <reaction evidence="6">
        <text>L-threonyl-[protein] + ATP = 3-O-(5'-adenylyl)-L-threonyl-[protein] + diphosphate</text>
        <dbReference type="Rhea" id="RHEA:54292"/>
        <dbReference type="Rhea" id="RHEA-COMP:11060"/>
        <dbReference type="Rhea" id="RHEA-COMP:13847"/>
        <dbReference type="ChEBI" id="CHEBI:30013"/>
        <dbReference type="ChEBI" id="CHEBI:30616"/>
        <dbReference type="ChEBI" id="CHEBI:33019"/>
        <dbReference type="ChEBI" id="CHEBI:138113"/>
        <dbReference type="EC" id="2.7.7.108"/>
    </reaction>
</comment>